<accession>A0A409Y5P9</accession>
<dbReference type="InterPro" id="IPR017871">
    <property type="entry name" value="ABC_transporter-like_CS"/>
</dbReference>
<feature type="region of interest" description="Disordered" evidence="8">
    <location>
        <begin position="55"/>
        <end position="85"/>
    </location>
</feature>
<dbReference type="Pfam" id="PF00664">
    <property type="entry name" value="ABC_membrane"/>
    <property type="match status" value="1"/>
</dbReference>
<feature type="transmembrane region" description="Helical" evidence="9">
    <location>
        <begin position="360"/>
        <end position="382"/>
    </location>
</feature>
<evidence type="ECO:0000256" key="2">
    <source>
        <dbReference type="ARBA" id="ARBA00005580"/>
    </source>
</evidence>
<keyword evidence="6 9" id="KW-1133">Transmembrane helix</keyword>
<dbReference type="PROSITE" id="PS50929">
    <property type="entry name" value="ABC_TM1F"/>
    <property type="match status" value="1"/>
</dbReference>
<dbReference type="PROSITE" id="PS00211">
    <property type="entry name" value="ABC_TRANSPORTER_1"/>
    <property type="match status" value="1"/>
</dbReference>
<feature type="compositionally biased region" description="Acidic residues" evidence="8">
    <location>
        <begin position="719"/>
        <end position="729"/>
    </location>
</feature>
<dbReference type="InParanoid" id="A0A409Y5P9"/>
<feature type="region of interest" description="Disordered" evidence="8">
    <location>
        <begin position="711"/>
        <end position="748"/>
    </location>
</feature>
<feature type="domain" description="ABC transporter" evidence="10">
    <location>
        <begin position="467"/>
        <end position="702"/>
    </location>
</feature>
<dbReference type="OrthoDB" id="6500128at2759"/>
<keyword evidence="3 9" id="KW-0812">Transmembrane</keyword>
<dbReference type="GO" id="GO:0005743">
    <property type="term" value="C:mitochondrial inner membrane"/>
    <property type="evidence" value="ECO:0007669"/>
    <property type="project" value="TreeGrafter"/>
</dbReference>
<dbReference type="InterPro" id="IPR039421">
    <property type="entry name" value="Type_1_exporter"/>
</dbReference>
<feature type="transmembrane region" description="Helical" evidence="9">
    <location>
        <begin position="162"/>
        <end position="182"/>
    </location>
</feature>
<keyword evidence="5" id="KW-0067">ATP-binding</keyword>
<dbReference type="GO" id="GO:0005524">
    <property type="term" value="F:ATP binding"/>
    <property type="evidence" value="ECO:0007669"/>
    <property type="project" value="UniProtKB-KW"/>
</dbReference>
<evidence type="ECO:0000313" key="13">
    <source>
        <dbReference type="Proteomes" id="UP000284706"/>
    </source>
</evidence>
<evidence type="ECO:0000256" key="3">
    <source>
        <dbReference type="ARBA" id="ARBA00022692"/>
    </source>
</evidence>
<dbReference type="Proteomes" id="UP000284706">
    <property type="component" value="Unassembled WGS sequence"/>
</dbReference>
<dbReference type="FunCoup" id="A0A409Y5P9">
    <property type="interactions" value="155"/>
</dbReference>
<dbReference type="CDD" id="cd18573">
    <property type="entry name" value="ABC_6TM_ABCB10_like"/>
    <property type="match status" value="1"/>
</dbReference>
<dbReference type="STRING" id="231916.A0A409Y5P9"/>
<dbReference type="InterPro" id="IPR003439">
    <property type="entry name" value="ABC_transporter-like_ATP-bd"/>
</dbReference>
<reference evidence="12 13" key="1">
    <citation type="journal article" date="2018" name="Evol. Lett.">
        <title>Horizontal gene cluster transfer increased hallucinogenic mushroom diversity.</title>
        <authorList>
            <person name="Reynolds H.T."/>
            <person name="Vijayakumar V."/>
            <person name="Gluck-Thaler E."/>
            <person name="Korotkin H.B."/>
            <person name="Matheny P.B."/>
            <person name="Slot J.C."/>
        </authorList>
    </citation>
    <scope>NUCLEOTIDE SEQUENCE [LARGE SCALE GENOMIC DNA]</scope>
    <source>
        <strain evidence="12 13">SRW20</strain>
    </source>
</reference>
<feature type="compositionally biased region" description="Polar residues" evidence="8">
    <location>
        <begin position="56"/>
        <end position="66"/>
    </location>
</feature>
<organism evidence="12 13">
    <name type="scientific">Gymnopilus dilepis</name>
    <dbReference type="NCBI Taxonomy" id="231916"/>
    <lineage>
        <taxon>Eukaryota</taxon>
        <taxon>Fungi</taxon>
        <taxon>Dikarya</taxon>
        <taxon>Basidiomycota</taxon>
        <taxon>Agaricomycotina</taxon>
        <taxon>Agaricomycetes</taxon>
        <taxon>Agaricomycetidae</taxon>
        <taxon>Agaricales</taxon>
        <taxon>Agaricineae</taxon>
        <taxon>Hymenogastraceae</taxon>
        <taxon>Gymnopilus</taxon>
    </lineage>
</organism>
<dbReference type="PANTHER" id="PTHR43394:SF1">
    <property type="entry name" value="ATP-BINDING CASSETTE SUB-FAMILY B MEMBER 10, MITOCHONDRIAL"/>
    <property type="match status" value="1"/>
</dbReference>
<sequence>MIGIWARTSLRPSLSLLSKDFKLASSRYYHASFISGLGTRTLQARTTLSIPLKRSPVTSWPSPRYNSTKPSAPPPSSSSTPKSKGSLLSRFLPASVAGKAPESASSFRKIVSLARPEKKPLAIAIGLLFVSSAVSMSVPFTIGKLIDFFSSMNPQIPFGLSSWQAAAVLFLLFTLGAAANAGRAMLMRLSGLSIWLLCGNANGCLRLLGQRIVARLRERTYSAALRQEVEFVEKGEGDVLSRLSVDTSIVGESVTQNLSDGLRAIVMSTVGLGAMFYVSPTLTMLMLAVVPPVSMGAVFYGRYLKKLANKTQEAVGEMTKVASESLSALRTVQSYNAIPQEEEKFHQKVTTVLTLARREAIASGIFFGSTGWSGNVTILALLGYGGTLVSRGEISVGDLTSLLLYTVYVGSGLQMLTSISRQSPELLQSSIMRGIGAGMRVFELVDRTPAIPYAVGEEVPKNKVGVVKYERVHFEYPSRRGVPILNDFNLELEPGESVAIVGESGGGKSSVQSLLLRFYDPVQGKITYDGRDIREFSSTSWRSIIGVVPQDPVLFAGTIASNIAFGNPDATRQEIEQAAREANCEYIWGMPSGFDTEIGRLSLSGGQRQRLAIARALLKKPFILALDEATSSLDATSERRVNDAIDRILHSRQTTVLFVAHRLSTIARAERIVVLEGGRITESGTYQQLVDRADSRFRFLMAAQLNAAAGEKLDATSEAAEERENDEATEAIKPTERPQEARSSFSLP</sequence>
<evidence type="ECO:0000256" key="9">
    <source>
        <dbReference type="SAM" id="Phobius"/>
    </source>
</evidence>
<comment type="similarity">
    <text evidence="2">Belongs to the ABC transporter superfamily. ABCB family. Mitochondrial peptide exporter (TC 3.A.1.212) subfamily.</text>
</comment>
<evidence type="ECO:0000256" key="1">
    <source>
        <dbReference type="ARBA" id="ARBA00004141"/>
    </source>
</evidence>
<feature type="transmembrane region" description="Helical" evidence="9">
    <location>
        <begin position="121"/>
        <end position="142"/>
    </location>
</feature>
<dbReference type="Gene3D" id="1.20.1560.10">
    <property type="entry name" value="ABC transporter type 1, transmembrane domain"/>
    <property type="match status" value="1"/>
</dbReference>
<evidence type="ECO:0000256" key="8">
    <source>
        <dbReference type="SAM" id="MobiDB-lite"/>
    </source>
</evidence>
<dbReference type="InterPro" id="IPR003593">
    <property type="entry name" value="AAA+_ATPase"/>
</dbReference>
<evidence type="ECO:0000259" key="11">
    <source>
        <dbReference type="PROSITE" id="PS50929"/>
    </source>
</evidence>
<proteinExistence type="inferred from homology"/>
<dbReference type="AlphaFoldDB" id="A0A409Y5P9"/>
<dbReference type="Pfam" id="PF00005">
    <property type="entry name" value="ABC_tran"/>
    <property type="match status" value="1"/>
</dbReference>
<evidence type="ECO:0000256" key="7">
    <source>
        <dbReference type="ARBA" id="ARBA00023136"/>
    </source>
</evidence>
<comment type="subcellular location">
    <subcellularLocation>
        <location evidence="1">Membrane</location>
        <topology evidence="1">Multi-pass membrane protein</topology>
    </subcellularLocation>
</comment>
<dbReference type="FunFam" id="3.40.50.300:FF:000218">
    <property type="entry name" value="Multidrug ABC transporter ATP-binding protein"/>
    <property type="match status" value="1"/>
</dbReference>
<evidence type="ECO:0000259" key="10">
    <source>
        <dbReference type="PROSITE" id="PS50893"/>
    </source>
</evidence>
<dbReference type="PANTHER" id="PTHR43394">
    <property type="entry name" value="ATP-DEPENDENT PERMEASE MDL1, MITOCHONDRIAL"/>
    <property type="match status" value="1"/>
</dbReference>
<dbReference type="Gene3D" id="3.40.50.300">
    <property type="entry name" value="P-loop containing nucleotide triphosphate hydrolases"/>
    <property type="match status" value="1"/>
</dbReference>
<evidence type="ECO:0000313" key="12">
    <source>
        <dbReference type="EMBL" id="PPQ98364.1"/>
    </source>
</evidence>
<dbReference type="GO" id="GO:0015421">
    <property type="term" value="F:ABC-type oligopeptide transporter activity"/>
    <property type="evidence" value="ECO:0007669"/>
    <property type="project" value="TreeGrafter"/>
</dbReference>
<dbReference type="InterPro" id="IPR036640">
    <property type="entry name" value="ABC1_TM_sf"/>
</dbReference>
<gene>
    <name evidence="12" type="ORF">CVT26_013620</name>
</gene>
<evidence type="ECO:0000256" key="5">
    <source>
        <dbReference type="ARBA" id="ARBA00022840"/>
    </source>
</evidence>
<keyword evidence="7 9" id="KW-0472">Membrane</keyword>
<keyword evidence="4" id="KW-0547">Nucleotide-binding</keyword>
<feature type="transmembrane region" description="Helical" evidence="9">
    <location>
        <begin position="261"/>
        <end position="278"/>
    </location>
</feature>
<dbReference type="SUPFAM" id="SSF90123">
    <property type="entry name" value="ABC transporter transmembrane region"/>
    <property type="match status" value="1"/>
</dbReference>
<feature type="domain" description="ABC transmembrane type-1" evidence="11">
    <location>
        <begin position="122"/>
        <end position="425"/>
    </location>
</feature>
<keyword evidence="13" id="KW-1185">Reference proteome</keyword>
<dbReference type="SMART" id="SM00382">
    <property type="entry name" value="AAA"/>
    <property type="match status" value="1"/>
</dbReference>
<dbReference type="InterPro" id="IPR027417">
    <property type="entry name" value="P-loop_NTPase"/>
</dbReference>
<evidence type="ECO:0008006" key="14">
    <source>
        <dbReference type="Google" id="ProtNLM"/>
    </source>
</evidence>
<comment type="caution">
    <text evidence="12">The sequence shown here is derived from an EMBL/GenBank/DDBJ whole genome shotgun (WGS) entry which is preliminary data.</text>
</comment>
<feature type="transmembrane region" description="Helical" evidence="9">
    <location>
        <begin position="284"/>
        <end position="303"/>
    </location>
</feature>
<dbReference type="GO" id="GO:0016887">
    <property type="term" value="F:ATP hydrolysis activity"/>
    <property type="evidence" value="ECO:0007669"/>
    <property type="project" value="InterPro"/>
</dbReference>
<dbReference type="InterPro" id="IPR011527">
    <property type="entry name" value="ABC1_TM_dom"/>
</dbReference>
<dbReference type="SUPFAM" id="SSF52540">
    <property type="entry name" value="P-loop containing nucleoside triphosphate hydrolases"/>
    <property type="match status" value="1"/>
</dbReference>
<dbReference type="EMBL" id="NHYE01001111">
    <property type="protein sequence ID" value="PPQ98364.1"/>
    <property type="molecule type" value="Genomic_DNA"/>
</dbReference>
<evidence type="ECO:0000256" key="4">
    <source>
        <dbReference type="ARBA" id="ARBA00022741"/>
    </source>
</evidence>
<evidence type="ECO:0000256" key="6">
    <source>
        <dbReference type="ARBA" id="ARBA00022989"/>
    </source>
</evidence>
<dbReference type="PROSITE" id="PS50893">
    <property type="entry name" value="ABC_TRANSPORTER_2"/>
    <property type="match status" value="1"/>
</dbReference>
<name>A0A409Y5P9_9AGAR</name>
<protein>
    <recommendedName>
        <fullName evidence="14">ABC transporter domain-containing protein</fullName>
    </recommendedName>
</protein>
<dbReference type="GO" id="GO:0090374">
    <property type="term" value="P:oligopeptide export from mitochondrion"/>
    <property type="evidence" value="ECO:0007669"/>
    <property type="project" value="TreeGrafter"/>
</dbReference>